<protein>
    <submittedName>
        <fullName evidence="1">Uncharacterized protein</fullName>
    </submittedName>
</protein>
<comment type="caution">
    <text evidence="1">The sequence shown here is derived from an EMBL/GenBank/DDBJ whole genome shotgun (WGS) entry which is preliminary data.</text>
</comment>
<dbReference type="OrthoDB" id="69641at2759"/>
<reference evidence="1 2" key="1">
    <citation type="journal article" date="2018" name="New Phytol.">
        <title>Phylogenomics of Endogonaceae and evolution of mycorrhizas within Mucoromycota.</title>
        <authorList>
            <person name="Chang Y."/>
            <person name="Desiro A."/>
            <person name="Na H."/>
            <person name="Sandor L."/>
            <person name="Lipzen A."/>
            <person name="Clum A."/>
            <person name="Barry K."/>
            <person name="Grigoriev I.V."/>
            <person name="Martin F.M."/>
            <person name="Stajich J.E."/>
            <person name="Smith M.E."/>
            <person name="Bonito G."/>
            <person name="Spatafora J.W."/>
        </authorList>
    </citation>
    <scope>NUCLEOTIDE SEQUENCE [LARGE SCALE GENOMIC DNA]</scope>
    <source>
        <strain evidence="1 2">GMNB39</strain>
    </source>
</reference>
<dbReference type="EMBL" id="RBNI01001349">
    <property type="protein sequence ID" value="RUP50557.1"/>
    <property type="molecule type" value="Genomic_DNA"/>
</dbReference>
<proteinExistence type="predicted"/>
<organism evidence="1 2">
    <name type="scientific">Jimgerdemannia flammicorona</name>
    <dbReference type="NCBI Taxonomy" id="994334"/>
    <lineage>
        <taxon>Eukaryota</taxon>
        <taxon>Fungi</taxon>
        <taxon>Fungi incertae sedis</taxon>
        <taxon>Mucoromycota</taxon>
        <taxon>Mucoromycotina</taxon>
        <taxon>Endogonomycetes</taxon>
        <taxon>Endogonales</taxon>
        <taxon>Endogonaceae</taxon>
        <taxon>Jimgerdemannia</taxon>
    </lineage>
</organism>
<gene>
    <name evidence="1" type="ORF">BC936DRAFT_138638</name>
</gene>
<sequence length="182" mass="19011">MHDCHAFTRSPVHLIDANWSHQYAKSGEVRRRAHRVGFPGEEPISLLHEKTQNDHGKLDDRNRSVVFGLGLALADQVLAGLGELTLLHTLADIPVDEGALGIHEVELVVETGPGLCDGGGVGQHADSALNFSHIATGHGSRGLVVDSDLEASRAPIDELNGALGLDGSDSGAGVLGDDVAAI</sequence>
<evidence type="ECO:0000313" key="2">
    <source>
        <dbReference type="Proteomes" id="UP000268093"/>
    </source>
</evidence>
<dbReference type="Proteomes" id="UP000268093">
    <property type="component" value="Unassembled WGS sequence"/>
</dbReference>
<accession>A0A433DIB1</accession>
<evidence type="ECO:0000313" key="1">
    <source>
        <dbReference type="EMBL" id="RUP50557.1"/>
    </source>
</evidence>
<name>A0A433DIB1_9FUNG</name>
<keyword evidence="2" id="KW-1185">Reference proteome</keyword>